<evidence type="ECO:0000259" key="5">
    <source>
        <dbReference type="PROSITE" id="PS50238"/>
    </source>
</evidence>
<dbReference type="SUPFAM" id="SSF48350">
    <property type="entry name" value="GTPase activation domain, GAP"/>
    <property type="match status" value="1"/>
</dbReference>
<dbReference type="OMA" id="ICISPNI"/>
<dbReference type="Gene3D" id="1.10.555.10">
    <property type="entry name" value="Rho GTPase activation protein"/>
    <property type="match status" value="1"/>
</dbReference>
<dbReference type="GO" id="GO:0005737">
    <property type="term" value="C:cytoplasm"/>
    <property type="evidence" value="ECO:0007669"/>
    <property type="project" value="UniProtKB-SubCell"/>
</dbReference>
<protein>
    <submittedName>
        <fullName evidence="6">Rhogap domain containing protein</fullName>
    </submittedName>
</protein>
<sequence length="284" mass="33546">KQKYKIDVTQCTLQRTSDLFEPELSGKQQSLPQLLLRQKSKPYDNQFLQINSGKDAFVFFIPDKTQFINFLTLLGLNMKIVGTYGYPLRVSVLKSAWRFPNPIFRSIQYLRYNRSYENKGLFRLSGEQVENKRVKSVFDSDTTAESVEFKDMNIAGCVLKDYLRSLDERIFPMRFNQRLLDAAKDEKTVFVDKVKTIVSEIPSINQSCLWYIFDFLNLVLKYKELNLMNEENLAIVFVPNMFDFDMSNMFMNNSELTLYKTIFIKILDNYEEIFENVKKENERI</sequence>
<proteinExistence type="predicted"/>
<gene>
    <name evidence="6" type="ORF">EIN_269840</name>
</gene>
<evidence type="ECO:0000256" key="1">
    <source>
        <dbReference type="ARBA" id="ARBA00004496"/>
    </source>
</evidence>
<evidence type="ECO:0000256" key="2">
    <source>
        <dbReference type="ARBA" id="ARBA00022468"/>
    </source>
</evidence>
<evidence type="ECO:0000256" key="3">
    <source>
        <dbReference type="ARBA" id="ARBA00022490"/>
    </source>
</evidence>
<dbReference type="EMBL" id="KB206479">
    <property type="protein sequence ID" value="ELP91128.1"/>
    <property type="molecule type" value="Genomic_DNA"/>
</dbReference>
<dbReference type="Pfam" id="PF00620">
    <property type="entry name" value="RhoGAP"/>
    <property type="match status" value="1"/>
</dbReference>
<dbReference type="InterPro" id="IPR000198">
    <property type="entry name" value="RhoGAP_dom"/>
</dbReference>
<organism evidence="6 7">
    <name type="scientific">Entamoeba invadens IP1</name>
    <dbReference type="NCBI Taxonomy" id="370355"/>
    <lineage>
        <taxon>Eukaryota</taxon>
        <taxon>Amoebozoa</taxon>
        <taxon>Evosea</taxon>
        <taxon>Archamoebae</taxon>
        <taxon>Mastigamoebida</taxon>
        <taxon>Entamoebidae</taxon>
        <taxon>Entamoeba</taxon>
    </lineage>
</organism>
<dbReference type="InterPro" id="IPR050729">
    <property type="entry name" value="Rho-GAP"/>
</dbReference>
<dbReference type="AlphaFoldDB" id="A0A0A1U8A2"/>
<dbReference type="InterPro" id="IPR008936">
    <property type="entry name" value="Rho_GTPase_activation_prot"/>
</dbReference>
<dbReference type="OrthoDB" id="79452at2759"/>
<feature type="non-terminal residue" evidence="6">
    <location>
        <position position="1"/>
    </location>
</feature>
<dbReference type="PANTHER" id="PTHR23176">
    <property type="entry name" value="RHO/RAC/CDC GTPASE-ACTIVATING PROTEIN"/>
    <property type="match status" value="1"/>
</dbReference>
<dbReference type="PROSITE" id="PS50238">
    <property type="entry name" value="RHOGAP"/>
    <property type="match status" value="1"/>
</dbReference>
<dbReference type="GO" id="GO:0005096">
    <property type="term" value="F:GTPase activator activity"/>
    <property type="evidence" value="ECO:0007669"/>
    <property type="project" value="UniProtKB-KW"/>
</dbReference>
<keyword evidence="3" id="KW-0963">Cytoplasm</keyword>
<comment type="function">
    <text evidence="4">Rho GTPase-activating protein involved in the signal transduction pathway.</text>
</comment>
<comment type="subcellular location">
    <subcellularLocation>
        <location evidence="1">Cytoplasm</location>
    </subcellularLocation>
</comment>
<evidence type="ECO:0000313" key="6">
    <source>
        <dbReference type="EMBL" id="ELP91128.1"/>
    </source>
</evidence>
<name>A0A0A1U8A2_ENTIV</name>
<dbReference type="SMART" id="SM00324">
    <property type="entry name" value="RhoGAP"/>
    <property type="match status" value="1"/>
</dbReference>
<evidence type="ECO:0000256" key="4">
    <source>
        <dbReference type="ARBA" id="ARBA00037092"/>
    </source>
</evidence>
<dbReference type="Proteomes" id="UP000014680">
    <property type="component" value="Unassembled WGS sequence"/>
</dbReference>
<dbReference type="RefSeq" id="XP_004257899.1">
    <property type="nucleotide sequence ID" value="XM_004257851.1"/>
</dbReference>
<dbReference type="VEuPathDB" id="AmoebaDB:EIN_269840"/>
<reference evidence="6 7" key="1">
    <citation type="submission" date="2012-10" db="EMBL/GenBank/DDBJ databases">
        <authorList>
            <person name="Zafar N."/>
            <person name="Inman J."/>
            <person name="Hall N."/>
            <person name="Lorenzi H."/>
            <person name="Caler E."/>
        </authorList>
    </citation>
    <scope>NUCLEOTIDE SEQUENCE [LARGE SCALE GENOMIC DNA]</scope>
    <source>
        <strain evidence="6 7">IP1</strain>
    </source>
</reference>
<dbReference type="CDD" id="cd00159">
    <property type="entry name" value="RhoGAP"/>
    <property type="match status" value="1"/>
</dbReference>
<keyword evidence="2" id="KW-0343">GTPase activation</keyword>
<feature type="domain" description="Rho-GAP" evidence="5">
    <location>
        <begin position="86"/>
        <end position="274"/>
    </location>
</feature>
<evidence type="ECO:0000313" key="7">
    <source>
        <dbReference type="Proteomes" id="UP000014680"/>
    </source>
</evidence>
<accession>A0A0A1U8A2</accession>
<dbReference type="GeneID" id="14890061"/>
<dbReference type="PANTHER" id="PTHR23176:SF129">
    <property type="entry name" value="RHO GTPASE ACTIVATING PROTEIN AT 16F, ISOFORM E-RELATED"/>
    <property type="match status" value="1"/>
</dbReference>
<dbReference type="KEGG" id="eiv:EIN_269840"/>
<dbReference type="GO" id="GO:0007165">
    <property type="term" value="P:signal transduction"/>
    <property type="evidence" value="ECO:0007669"/>
    <property type="project" value="InterPro"/>
</dbReference>
<keyword evidence="7" id="KW-1185">Reference proteome</keyword>